<dbReference type="PROSITE" id="PS51257">
    <property type="entry name" value="PROKAR_LIPOPROTEIN"/>
    <property type="match status" value="1"/>
</dbReference>
<reference evidence="2" key="1">
    <citation type="submission" date="2024-05" db="EMBL/GenBank/DDBJ databases">
        <authorList>
            <person name="Jung D.-H."/>
        </authorList>
    </citation>
    <scope>NUCLEOTIDE SEQUENCE</scope>
    <source>
        <strain evidence="2">JA-25</strain>
    </source>
</reference>
<evidence type="ECO:0008006" key="4">
    <source>
        <dbReference type="Google" id="ProtNLM"/>
    </source>
</evidence>
<dbReference type="RefSeq" id="WP_166694014.1">
    <property type="nucleotide sequence ID" value="NZ_WAEL01000012.1"/>
</dbReference>
<name>A0ABX0QNY2_9BACT</name>
<dbReference type="EMBL" id="WAEL01000012">
    <property type="protein sequence ID" value="NID13493.1"/>
    <property type="molecule type" value="Genomic_DNA"/>
</dbReference>
<feature type="chain" id="PRO_5047307941" description="Lipocalin-like domain-containing protein" evidence="1">
    <location>
        <begin position="20"/>
        <end position="163"/>
    </location>
</feature>
<protein>
    <recommendedName>
        <fullName evidence="4">Lipocalin-like domain-containing protein</fullName>
    </recommendedName>
</protein>
<keyword evidence="3" id="KW-1185">Reference proteome</keyword>
<evidence type="ECO:0000256" key="1">
    <source>
        <dbReference type="SAM" id="SignalP"/>
    </source>
</evidence>
<sequence>MIRLTVPRVGMLLSLFLLAGCSKEDAGPAIDSAQIIGSWQIITITADPAVTSPTDGTTTDVLQLYQQNIGKDCVGPTRYEFAAGGALQLASSADCQNRLTNLFGFTSANWRTNGRQLRIEGNYDALSYTVTEQSPQTMAWQRTEYNSPFDGKTHVYTIILVKR</sequence>
<evidence type="ECO:0000313" key="2">
    <source>
        <dbReference type="EMBL" id="NID13493.1"/>
    </source>
</evidence>
<proteinExistence type="predicted"/>
<feature type="signal peptide" evidence="1">
    <location>
        <begin position="1"/>
        <end position="19"/>
    </location>
</feature>
<keyword evidence="1" id="KW-0732">Signal</keyword>
<gene>
    <name evidence="2" type="ORF">F7231_25220</name>
</gene>
<organism evidence="2 3">
    <name type="scientific">Fibrivirga algicola</name>
    <dbReference type="NCBI Taxonomy" id="2950420"/>
    <lineage>
        <taxon>Bacteria</taxon>
        <taxon>Pseudomonadati</taxon>
        <taxon>Bacteroidota</taxon>
        <taxon>Cytophagia</taxon>
        <taxon>Cytophagales</taxon>
        <taxon>Spirosomataceae</taxon>
        <taxon>Fibrivirga</taxon>
    </lineage>
</organism>
<accession>A0ABX0QNY2</accession>
<evidence type="ECO:0000313" key="3">
    <source>
        <dbReference type="Proteomes" id="UP000606008"/>
    </source>
</evidence>
<comment type="caution">
    <text evidence="2">The sequence shown here is derived from an EMBL/GenBank/DDBJ whole genome shotgun (WGS) entry which is preliminary data.</text>
</comment>
<dbReference type="Proteomes" id="UP000606008">
    <property type="component" value="Unassembled WGS sequence"/>
</dbReference>